<evidence type="ECO:0000313" key="6">
    <source>
        <dbReference type="EMBL" id="KAG9244351.1"/>
    </source>
</evidence>
<dbReference type="GO" id="GO:0005634">
    <property type="term" value="C:nucleus"/>
    <property type="evidence" value="ECO:0007669"/>
    <property type="project" value="TreeGrafter"/>
</dbReference>
<dbReference type="PRINTS" id="PR01301">
    <property type="entry name" value="RGSPROTEIN"/>
</dbReference>
<keyword evidence="3" id="KW-0157">Chromophore</keyword>
<gene>
    <name evidence="6" type="ORF">BJ878DRAFT_73911</name>
</gene>
<name>A0A9P8CGD7_9HELO</name>
<dbReference type="AlphaFoldDB" id="A0A9P8CGD7"/>
<dbReference type="Gene3D" id="3.30.450.20">
    <property type="entry name" value="PAS domain"/>
    <property type="match status" value="1"/>
</dbReference>
<dbReference type="SUPFAM" id="SSF55785">
    <property type="entry name" value="PYP-like sensor domain (PAS domain)"/>
    <property type="match status" value="1"/>
</dbReference>
<dbReference type="InterPro" id="IPR035965">
    <property type="entry name" value="PAS-like_dom_sf"/>
</dbReference>
<evidence type="ECO:0000313" key="7">
    <source>
        <dbReference type="Proteomes" id="UP000887226"/>
    </source>
</evidence>
<dbReference type="CDD" id="cd00130">
    <property type="entry name" value="PAS"/>
    <property type="match status" value="1"/>
</dbReference>
<reference evidence="6" key="1">
    <citation type="journal article" date="2021" name="IMA Fungus">
        <title>Genomic characterization of three marine fungi, including Emericellopsis atlantica sp. nov. with signatures of a generalist lifestyle and marine biomass degradation.</title>
        <authorList>
            <person name="Hagestad O.C."/>
            <person name="Hou L."/>
            <person name="Andersen J.H."/>
            <person name="Hansen E.H."/>
            <person name="Altermark B."/>
            <person name="Li C."/>
            <person name="Kuhnert E."/>
            <person name="Cox R.J."/>
            <person name="Crous P.W."/>
            <person name="Spatafora J.W."/>
            <person name="Lail K."/>
            <person name="Amirebrahimi M."/>
            <person name="Lipzen A."/>
            <person name="Pangilinan J."/>
            <person name="Andreopoulos W."/>
            <person name="Hayes R.D."/>
            <person name="Ng V."/>
            <person name="Grigoriev I.V."/>
            <person name="Jackson S.A."/>
            <person name="Sutton T.D.S."/>
            <person name="Dobson A.D.W."/>
            <person name="Rama T."/>
        </authorList>
    </citation>
    <scope>NUCLEOTIDE SEQUENCE</scope>
    <source>
        <strain evidence="6">TRa3180A</strain>
    </source>
</reference>
<dbReference type="Pfam" id="PF13426">
    <property type="entry name" value="PAS_9"/>
    <property type="match status" value="1"/>
</dbReference>
<dbReference type="Gene3D" id="1.10.167.10">
    <property type="entry name" value="Regulator of G-protein Signalling 4, domain 2"/>
    <property type="match status" value="1"/>
</dbReference>
<keyword evidence="1" id="KW-0285">Flavoprotein</keyword>
<proteinExistence type="predicted"/>
<evidence type="ECO:0000256" key="1">
    <source>
        <dbReference type="ARBA" id="ARBA00022630"/>
    </source>
</evidence>
<dbReference type="InterPro" id="IPR036305">
    <property type="entry name" value="RGS_sf"/>
</dbReference>
<evidence type="ECO:0000256" key="4">
    <source>
        <dbReference type="SAM" id="MobiDB-lite"/>
    </source>
</evidence>
<dbReference type="Proteomes" id="UP000887226">
    <property type="component" value="Unassembled WGS sequence"/>
</dbReference>
<dbReference type="Pfam" id="PF00615">
    <property type="entry name" value="RGS"/>
    <property type="match status" value="1"/>
</dbReference>
<organism evidence="6 7">
    <name type="scientific">Calycina marina</name>
    <dbReference type="NCBI Taxonomy" id="1763456"/>
    <lineage>
        <taxon>Eukaryota</taxon>
        <taxon>Fungi</taxon>
        <taxon>Dikarya</taxon>
        <taxon>Ascomycota</taxon>
        <taxon>Pezizomycotina</taxon>
        <taxon>Leotiomycetes</taxon>
        <taxon>Helotiales</taxon>
        <taxon>Pezizellaceae</taxon>
        <taxon>Calycina</taxon>
    </lineage>
</organism>
<accession>A0A9P8CGD7</accession>
<dbReference type="OrthoDB" id="447251at2759"/>
<evidence type="ECO:0000256" key="3">
    <source>
        <dbReference type="ARBA" id="ARBA00022991"/>
    </source>
</evidence>
<feature type="domain" description="RGS" evidence="5">
    <location>
        <begin position="100"/>
        <end position="213"/>
    </location>
</feature>
<dbReference type="SMART" id="SM00315">
    <property type="entry name" value="RGS"/>
    <property type="match status" value="1"/>
</dbReference>
<evidence type="ECO:0000259" key="5">
    <source>
        <dbReference type="PROSITE" id="PS50132"/>
    </source>
</evidence>
<dbReference type="InterPro" id="IPR000014">
    <property type="entry name" value="PAS"/>
</dbReference>
<keyword evidence="7" id="KW-1185">Reference proteome</keyword>
<dbReference type="EMBL" id="MU253912">
    <property type="protein sequence ID" value="KAG9244351.1"/>
    <property type="molecule type" value="Genomic_DNA"/>
</dbReference>
<dbReference type="PANTHER" id="PTHR47429:SF2">
    <property type="entry name" value="PROTEIN TWIN LOV 1"/>
    <property type="match status" value="1"/>
</dbReference>
<sequence>MSSSIDQVLDQKSRLEKSRHFTQANDSTSSINRTPPLVQTQNGRPTSLGGPRPVRSMSLTHSRNDVRERNETLDGGSEASVHGSAGSYQSGIMDFFSSNIFQLVIHNPTTAYRFLRFCQSRNCGEAMEFLQKTDAYNRLLDDVAQSLTSIHKTYTAPDAPRQINISSHLIRRVSADVKHTTQLTLPVLEGMFTGAQEHVERLLASDVYPRFVRHQITASATMALSDHRERFQGLGDCFCLTDPSIADNPIVFASDGFVAVTGYSRREIVPRNCRFLQGDMTDSGATKRLRKSINNYEETVELLLNYRKNGEPFWNLLYCAPLFNERGEVSFFVGGQINCSTTIHSRGDILKVLSASDDEIESMDDMKRHRPASVKSQYSTTQKTKSSFFKSFRKYSPASSSSVRGVNTSIEAGMEKGLVSALGKLNFGTQIEAFYTAYSKYLVLSYNPKASELLIKHYSVGVIDILGLNLPNGGIAPIFHKDIFKILGEHSPQSSSQAKSFKETVRGAIRSGKAVSVELGMMTGSEERKAPTGIGRLVSSDRLGGLVRVEEKYICHWTPLKDEEGFPHWVVLTIAPKSSP</sequence>
<feature type="compositionally biased region" description="Polar residues" evidence="4">
    <location>
        <begin position="21"/>
        <end position="45"/>
    </location>
</feature>
<comment type="caution">
    <text evidence="6">The sequence shown here is derived from an EMBL/GenBank/DDBJ whole genome shotgun (WGS) entry which is preliminary data.</text>
</comment>
<protein>
    <recommendedName>
        <fullName evidence="5">RGS domain-containing protein</fullName>
    </recommendedName>
</protein>
<dbReference type="SUPFAM" id="SSF48097">
    <property type="entry name" value="Regulator of G-protein signaling, RGS"/>
    <property type="match status" value="1"/>
</dbReference>
<feature type="compositionally biased region" description="Basic and acidic residues" evidence="4">
    <location>
        <begin position="62"/>
        <end position="72"/>
    </location>
</feature>
<dbReference type="InterPro" id="IPR016137">
    <property type="entry name" value="RGS"/>
</dbReference>
<dbReference type="PANTHER" id="PTHR47429">
    <property type="entry name" value="PROTEIN TWIN LOV 1"/>
    <property type="match status" value="1"/>
</dbReference>
<feature type="region of interest" description="Disordered" evidence="4">
    <location>
        <begin position="1"/>
        <end position="83"/>
    </location>
</feature>
<dbReference type="PROSITE" id="PS50132">
    <property type="entry name" value="RGS"/>
    <property type="match status" value="1"/>
</dbReference>
<feature type="compositionally biased region" description="Basic and acidic residues" evidence="4">
    <location>
        <begin position="9"/>
        <end position="19"/>
    </location>
</feature>
<evidence type="ECO:0000256" key="2">
    <source>
        <dbReference type="ARBA" id="ARBA00022643"/>
    </source>
</evidence>
<dbReference type="InterPro" id="IPR044926">
    <property type="entry name" value="RGS_subdomain_2"/>
</dbReference>
<keyword evidence="2" id="KW-0288">FMN</keyword>